<dbReference type="RefSeq" id="WP_275934925.1">
    <property type="nucleotide sequence ID" value="NZ_CP013251.1"/>
</dbReference>
<dbReference type="KEGG" id="emp:EZMO1_0237"/>
<name>A0A142B6X6_9GAMM</name>
<dbReference type="STRING" id="570277.EZMO1_0237"/>
<reference evidence="1 2" key="1">
    <citation type="journal article" date="2016" name="Front. Microbiol.">
        <title>Genomic Insight into the Host-Endosymbiont Relationship of Endozoicomonas montiporae CL-33(T) with its Coral Host.</title>
        <authorList>
            <person name="Ding J.-Y."/>
            <person name="Shiu J.-H."/>
            <person name="Chen W.-M."/>
            <person name="Chiang Y.-R."/>
            <person name="Tang S.-L."/>
        </authorList>
    </citation>
    <scope>NUCLEOTIDE SEQUENCE [LARGE SCALE GENOMIC DNA]</scope>
    <source>
        <strain evidence="1 2">CL-33</strain>
    </source>
</reference>
<accession>A0A142B6X6</accession>
<evidence type="ECO:0000313" key="2">
    <source>
        <dbReference type="Proteomes" id="UP000071065"/>
    </source>
</evidence>
<dbReference type="PATRIC" id="fig|570277.3.peg.248"/>
<organism evidence="1 2">
    <name type="scientific">Endozoicomonas montiporae CL-33</name>
    <dbReference type="NCBI Taxonomy" id="570277"/>
    <lineage>
        <taxon>Bacteria</taxon>
        <taxon>Pseudomonadati</taxon>
        <taxon>Pseudomonadota</taxon>
        <taxon>Gammaproteobacteria</taxon>
        <taxon>Oceanospirillales</taxon>
        <taxon>Endozoicomonadaceae</taxon>
        <taxon>Endozoicomonas</taxon>
    </lineage>
</organism>
<dbReference type="Proteomes" id="UP000071065">
    <property type="component" value="Chromosome"/>
</dbReference>
<evidence type="ECO:0000313" key="1">
    <source>
        <dbReference type="EMBL" id="AMO54502.1"/>
    </source>
</evidence>
<proteinExistence type="predicted"/>
<dbReference type="AlphaFoldDB" id="A0A142B6X6"/>
<protein>
    <submittedName>
        <fullName evidence="1">Uncharacterized protein</fullName>
    </submittedName>
</protein>
<gene>
    <name evidence="1" type="ORF">EZMO1_0237</name>
</gene>
<sequence length="44" mass="5201">MEIDANDVGCSKKLNDRTDIDHSSRNFAVKIERDVDWKGWRFCE</sequence>
<dbReference type="EMBL" id="CP013251">
    <property type="protein sequence ID" value="AMO54502.1"/>
    <property type="molecule type" value="Genomic_DNA"/>
</dbReference>